<dbReference type="EMBL" id="WKKF01000012">
    <property type="protein sequence ID" value="MRX56427.1"/>
    <property type="molecule type" value="Genomic_DNA"/>
</dbReference>
<evidence type="ECO:0000256" key="1">
    <source>
        <dbReference type="ARBA" id="ARBA00003670"/>
    </source>
</evidence>
<dbReference type="GO" id="GO:0005829">
    <property type="term" value="C:cytosol"/>
    <property type="evidence" value="ECO:0007669"/>
    <property type="project" value="TreeGrafter"/>
</dbReference>
<dbReference type="HAMAP" id="MF_00595">
    <property type="entry name" value="PEPcase_type1"/>
    <property type="match status" value="1"/>
</dbReference>
<evidence type="ECO:0000256" key="2">
    <source>
        <dbReference type="ARBA" id="ARBA00008346"/>
    </source>
</evidence>
<dbReference type="GO" id="GO:0000287">
    <property type="term" value="F:magnesium ion binding"/>
    <property type="evidence" value="ECO:0007669"/>
    <property type="project" value="UniProtKB-UniRule"/>
</dbReference>
<dbReference type="InterPro" id="IPR015813">
    <property type="entry name" value="Pyrv/PenolPyrv_kinase-like_dom"/>
</dbReference>
<proteinExistence type="inferred from homology"/>
<dbReference type="SUPFAM" id="SSF51621">
    <property type="entry name" value="Phosphoenolpyruvate/pyruvate domain"/>
    <property type="match status" value="1"/>
</dbReference>
<keyword evidence="5 9" id="KW-0460">Magnesium</keyword>
<evidence type="ECO:0000256" key="6">
    <source>
        <dbReference type="ARBA" id="ARBA00023239"/>
    </source>
</evidence>
<gene>
    <name evidence="9" type="primary">ppc</name>
    <name evidence="11" type="ORF">GJU41_20925</name>
</gene>
<keyword evidence="6 9" id="KW-0456">Lyase</keyword>
<dbReference type="Pfam" id="PF00311">
    <property type="entry name" value="PEPcase"/>
    <property type="match status" value="1"/>
</dbReference>
<evidence type="ECO:0000256" key="8">
    <source>
        <dbReference type="ARBA" id="ARBA00048995"/>
    </source>
</evidence>
<evidence type="ECO:0000256" key="3">
    <source>
        <dbReference type="ARBA" id="ARBA00012305"/>
    </source>
</evidence>
<dbReference type="Proteomes" id="UP000441585">
    <property type="component" value="Unassembled WGS sequence"/>
</dbReference>
<comment type="catalytic activity">
    <reaction evidence="8 9">
        <text>oxaloacetate + phosphate = phosphoenolpyruvate + hydrogencarbonate</text>
        <dbReference type="Rhea" id="RHEA:28370"/>
        <dbReference type="ChEBI" id="CHEBI:16452"/>
        <dbReference type="ChEBI" id="CHEBI:17544"/>
        <dbReference type="ChEBI" id="CHEBI:43474"/>
        <dbReference type="ChEBI" id="CHEBI:58702"/>
        <dbReference type="EC" id="4.1.1.31"/>
    </reaction>
</comment>
<keyword evidence="11" id="KW-0670">Pyruvate</keyword>
<dbReference type="GO" id="GO:0006107">
    <property type="term" value="P:oxaloacetate metabolic process"/>
    <property type="evidence" value="ECO:0007669"/>
    <property type="project" value="UniProtKB-UniRule"/>
</dbReference>
<feature type="active site" evidence="9">
    <location>
        <position position="578"/>
    </location>
</feature>
<evidence type="ECO:0000256" key="10">
    <source>
        <dbReference type="PROSITE-ProRule" id="PRU10111"/>
    </source>
</evidence>
<dbReference type="InterPro" id="IPR022805">
    <property type="entry name" value="PEP_COase_bac/pln-type"/>
</dbReference>
<dbReference type="GO" id="GO:0008964">
    <property type="term" value="F:phosphoenolpyruvate carboxylase activity"/>
    <property type="evidence" value="ECO:0007669"/>
    <property type="project" value="UniProtKB-UniRule"/>
</dbReference>
<keyword evidence="12" id="KW-1185">Reference proteome</keyword>
<evidence type="ECO:0000313" key="11">
    <source>
        <dbReference type="EMBL" id="MRX56427.1"/>
    </source>
</evidence>
<dbReference type="InterPro" id="IPR018129">
    <property type="entry name" value="PEP_COase_Lys_AS"/>
</dbReference>
<reference evidence="11 12" key="1">
    <citation type="submission" date="2019-11" db="EMBL/GenBank/DDBJ databases">
        <title>Bacillus idriensis genome.</title>
        <authorList>
            <person name="Konopka E.N."/>
            <person name="Newman J.D."/>
        </authorList>
    </citation>
    <scope>NUCLEOTIDE SEQUENCE [LARGE SCALE GENOMIC DNA]</scope>
    <source>
        <strain evidence="11 12">DSM 19097</strain>
    </source>
</reference>
<dbReference type="EC" id="4.1.1.31" evidence="3 9"/>
<dbReference type="InterPro" id="IPR021135">
    <property type="entry name" value="PEP_COase"/>
</dbReference>
<dbReference type="PANTHER" id="PTHR30523">
    <property type="entry name" value="PHOSPHOENOLPYRUVATE CARBOXYLASE"/>
    <property type="match status" value="1"/>
</dbReference>
<comment type="function">
    <text evidence="1 9">Forms oxaloacetate, a four-carbon dicarboxylic acid source for the tricarboxylic acid cycle.</text>
</comment>
<name>A0A6I2MH15_9BACI</name>
<comment type="caution">
    <text evidence="11">The sequence shown here is derived from an EMBL/GenBank/DDBJ whole genome shotgun (WGS) entry which is preliminary data.</text>
</comment>
<keyword evidence="7 9" id="KW-0120">Carbon dioxide fixation</keyword>
<dbReference type="RefSeq" id="WP_070875688.1">
    <property type="nucleotide sequence ID" value="NZ_CAJGAA010000005.1"/>
</dbReference>
<comment type="similarity">
    <text evidence="2 9">Belongs to the PEPCase type 1 family.</text>
</comment>
<dbReference type="AlphaFoldDB" id="A0A6I2MH15"/>
<protein>
    <recommendedName>
        <fullName evidence="4 9">Phosphoenolpyruvate carboxylase</fullName>
        <shortName evidence="9">PEPC</shortName>
        <shortName evidence="9">PEPCase</shortName>
        <ecNumber evidence="3 9">4.1.1.31</ecNumber>
    </recommendedName>
</protein>
<dbReference type="PRINTS" id="PR00150">
    <property type="entry name" value="PEPCARBXLASE"/>
</dbReference>
<organism evidence="11 12">
    <name type="scientific">Metabacillus idriensis</name>
    <dbReference type="NCBI Taxonomy" id="324768"/>
    <lineage>
        <taxon>Bacteria</taxon>
        <taxon>Bacillati</taxon>
        <taxon>Bacillota</taxon>
        <taxon>Bacilli</taxon>
        <taxon>Bacillales</taxon>
        <taxon>Bacillaceae</taxon>
        <taxon>Metabacillus</taxon>
    </lineage>
</organism>
<evidence type="ECO:0000256" key="5">
    <source>
        <dbReference type="ARBA" id="ARBA00022842"/>
    </source>
</evidence>
<dbReference type="NCBIfam" id="NF000584">
    <property type="entry name" value="PRK00009.1"/>
    <property type="match status" value="1"/>
</dbReference>
<evidence type="ECO:0000313" key="12">
    <source>
        <dbReference type="Proteomes" id="UP000441585"/>
    </source>
</evidence>
<comment type="cofactor">
    <cofactor evidence="9">
        <name>Mg(2+)</name>
        <dbReference type="ChEBI" id="CHEBI:18420"/>
    </cofactor>
</comment>
<sequence length="921" mass="105449">MTVKTETIQDRDHNAALRRDVKFLGNMLGDVLVHQGGHPLLDKVEKIREMTKSLRSNSDESIYADLKSEISTLEPPLRKQVIRAFAVYFHLVNIAEQNHRIRRRRDYQFQEESVKQPGSLENAVASLKENGVAADVIQNLLKTLSLELIITAHPTEATRRSVLEIHKRIATLLNSLDQPIHTKRERAELEDRLFNEVVILWQTDELRDRKPTVMDEVANGLYYFDETLFEVLPQIHQELEDCLQSNYPESEWQVPNFLRFGSWIGGDRDGNPNVTADITWKTLNKHRTLAVRKYKESLKYLRKRLSQSTKRVTVSDELLDSVRDEVSLLSKKERWQVEHEVYRCKLTIMLKKLDPQSPFGYNSSQQFSDDLKLIQQSVKLHHPKGYELKSLQKLIRQVELFGFHLATLDIRNHSGEHEAAIKEIFHSVKLARDYSSLPEEEKMKLLGDVLQDPRPLVSFKEDYSKETQNVLDVFHMIRSAHKEFGERSIEVYLVSMTQSASDLLEVMVLAKEAGLYRLHPDGRMESKLNVAPLLETIDDLIAGPKIMEQLFQLDFYRKHLEEQNNLQEIMLGYSDGSKDGGTLTANWKLYKAQQEIHDMAKQYSIRLKFFHGRGGSLGRGGGPLNRSLLSQPAETLGDGVKITEQGEVLSSRYGLYDIAYRSLEQAASTLLTAAAHVSNEAEQSDIRTNDWEDAMDQISAVSLKKYQELVFKDADFLNYFKQATPLPELGALNIGSRPMSRKGSERFEDLRAIPWVFAWTQSRQLLPAWYAAGTGLQSGIKDAANLERLQQMYKSWPFFRSTIDNLQMALLKADLMAAKEYLAMVDDPQAAERIFNDITAEYNRTKEILLHITGQTELMDHIPNIQESVRLRNPYVDPLSFFQVEVISKLREAGNDLPNEELLSEVLLTINGIAAGLRNTG</sequence>
<evidence type="ECO:0000256" key="7">
    <source>
        <dbReference type="ARBA" id="ARBA00023300"/>
    </source>
</evidence>
<evidence type="ECO:0000256" key="4">
    <source>
        <dbReference type="ARBA" id="ARBA00022419"/>
    </source>
</evidence>
<evidence type="ECO:0000256" key="9">
    <source>
        <dbReference type="HAMAP-Rule" id="MF_00595"/>
    </source>
</evidence>
<feature type="active site" evidence="9 10">
    <location>
        <position position="153"/>
    </location>
</feature>
<comment type="subunit">
    <text evidence="9">Homotetramer.</text>
</comment>
<dbReference type="PROSITE" id="PS00781">
    <property type="entry name" value="PEPCASE_1"/>
    <property type="match status" value="1"/>
</dbReference>
<accession>A0A6I2MH15</accession>
<dbReference type="GO" id="GO:0006099">
    <property type="term" value="P:tricarboxylic acid cycle"/>
    <property type="evidence" value="ECO:0007669"/>
    <property type="project" value="InterPro"/>
</dbReference>
<dbReference type="Gene3D" id="1.20.1440.90">
    <property type="entry name" value="Phosphoenolpyruvate/pyruvate domain"/>
    <property type="match status" value="1"/>
</dbReference>
<dbReference type="GO" id="GO:0015977">
    <property type="term" value="P:carbon fixation"/>
    <property type="evidence" value="ECO:0007669"/>
    <property type="project" value="UniProtKB-UniRule"/>
</dbReference>
<dbReference type="PANTHER" id="PTHR30523:SF6">
    <property type="entry name" value="PHOSPHOENOLPYRUVATE CARBOXYLASE"/>
    <property type="match status" value="1"/>
</dbReference>